<accession>A0AA40IRK1</accession>
<dbReference type="Proteomes" id="UP000027770">
    <property type="component" value="Plasmid p2Cn27606"/>
</dbReference>
<comment type="caution">
    <text evidence="1">The sequence shown here is derived from an EMBL/GenBank/DDBJ whole genome shotgun (WGS) entry which is preliminary data.</text>
</comment>
<keyword evidence="2" id="KW-1185">Reference proteome</keyword>
<protein>
    <recommendedName>
        <fullName evidence="3">DUF2577 domain-containing protein</fullName>
    </recommendedName>
</protein>
<evidence type="ECO:0008006" key="3">
    <source>
        <dbReference type="Google" id="ProtNLM"/>
    </source>
</evidence>
<sequence length="105" mass="11748">MTIFNDLARELKGSTNKALGNALSSLKFELGTITCSGVKLDNFKYEIGDYQVLDYLKMNDEYTTELADSHIHTFKTPDNLRPLKDGDRVLVIPVGNEIIVIGRIT</sequence>
<evidence type="ECO:0000313" key="2">
    <source>
        <dbReference type="Proteomes" id="UP000027770"/>
    </source>
</evidence>
<keyword evidence="1" id="KW-0614">Plasmid</keyword>
<evidence type="ECO:0000313" key="1">
    <source>
        <dbReference type="EMBL" id="KEI11443.1"/>
    </source>
</evidence>
<gene>
    <name evidence="1" type="ORF">Z959_p0005</name>
</gene>
<dbReference type="RefSeq" id="WP_019278984.1">
    <property type="nucleotide sequence ID" value="NZ_CM003350.1"/>
</dbReference>
<dbReference type="EMBL" id="JENW01000167">
    <property type="protein sequence ID" value="KEI11443.1"/>
    <property type="molecule type" value="Genomic_DNA"/>
</dbReference>
<geneLocation type="plasmid" evidence="1 2">
    <name>p2Cn27606</name>
</geneLocation>
<dbReference type="AlphaFoldDB" id="A0AA40IRK1"/>
<organism evidence="1 2">
    <name type="scientific">Clostridium novyi B str. ATCC 27606</name>
    <dbReference type="NCBI Taxonomy" id="1443123"/>
    <lineage>
        <taxon>Bacteria</taxon>
        <taxon>Bacillati</taxon>
        <taxon>Bacillota</taxon>
        <taxon>Clostridia</taxon>
        <taxon>Eubacteriales</taxon>
        <taxon>Clostridiaceae</taxon>
        <taxon>Clostridium</taxon>
    </lineage>
</organism>
<reference evidence="2" key="1">
    <citation type="journal article" date="2014" name="PLoS ONE">
        <title>Plasmidome interchange between Clostridium botulinum, Clostridium novyi and Clostridium haemolyticum converts strains of independent lineages into distinctly different pathogens.</title>
        <authorList>
            <person name="Skarin H."/>
            <person name="Segerman B."/>
        </authorList>
    </citation>
    <scope>NUCLEOTIDE SEQUENCE [LARGE SCALE GENOMIC DNA]</scope>
    <source>
        <strain evidence="2">ATCC 27606</strain>
    </source>
</reference>
<proteinExistence type="predicted"/>
<name>A0AA40IRK1_CLONO</name>